<comment type="cofactor">
    <cofactor evidence="1">
        <name>pyridoxal 5'-phosphate</name>
        <dbReference type="ChEBI" id="CHEBI:597326"/>
    </cofactor>
</comment>
<dbReference type="InterPro" id="IPR015421">
    <property type="entry name" value="PyrdxlP-dep_Trfase_major"/>
</dbReference>
<dbReference type="SUPFAM" id="SSF53383">
    <property type="entry name" value="PLP-dependent transferases"/>
    <property type="match status" value="1"/>
</dbReference>
<comment type="caution">
    <text evidence="5">The sequence shown here is derived from an EMBL/GenBank/DDBJ whole genome shotgun (WGS) entry which is preliminary data.</text>
</comment>
<dbReference type="Proteomes" id="UP000295075">
    <property type="component" value="Unassembled WGS sequence"/>
</dbReference>
<dbReference type="PIRSF" id="PIRSF000390">
    <property type="entry name" value="PLP_StrS"/>
    <property type="match status" value="1"/>
</dbReference>
<evidence type="ECO:0000256" key="4">
    <source>
        <dbReference type="RuleBase" id="RU004508"/>
    </source>
</evidence>
<keyword evidence="5" id="KW-0032">Aminotransferase</keyword>
<evidence type="ECO:0000256" key="3">
    <source>
        <dbReference type="PIRSR" id="PIRSR000390-2"/>
    </source>
</evidence>
<dbReference type="GO" id="GO:0008483">
    <property type="term" value="F:transaminase activity"/>
    <property type="evidence" value="ECO:0007669"/>
    <property type="project" value="UniProtKB-KW"/>
</dbReference>
<dbReference type="GO" id="GO:0000271">
    <property type="term" value="P:polysaccharide biosynthetic process"/>
    <property type="evidence" value="ECO:0007669"/>
    <property type="project" value="TreeGrafter"/>
</dbReference>
<feature type="active site" description="Proton acceptor" evidence="2">
    <location>
        <position position="207"/>
    </location>
</feature>
<reference evidence="5 6" key="1">
    <citation type="submission" date="2019-03" db="EMBL/GenBank/DDBJ databases">
        <title>Draft genome sequences of novel Actinobacteria.</title>
        <authorList>
            <person name="Sahin N."/>
            <person name="Ay H."/>
            <person name="Saygin H."/>
        </authorList>
    </citation>
    <scope>NUCLEOTIDE SEQUENCE [LARGE SCALE GENOMIC DNA]</scope>
    <source>
        <strain evidence="5 6">JCM 30547</strain>
    </source>
</reference>
<dbReference type="RefSeq" id="WP_132400376.1">
    <property type="nucleotide sequence ID" value="NZ_SMKA01000002.1"/>
</dbReference>
<keyword evidence="3 4" id="KW-0663">Pyridoxal phosphate</keyword>
<dbReference type="PANTHER" id="PTHR30244">
    <property type="entry name" value="TRANSAMINASE"/>
    <property type="match status" value="1"/>
</dbReference>
<dbReference type="PANTHER" id="PTHR30244:SF34">
    <property type="entry name" value="DTDP-4-AMINO-4,6-DIDEOXYGALACTOSE TRANSAMINASE"/>
    <property type="match status" value="1"/>
</dbReference>
<dbReference type="InterPro" id="IPR000653">
    <property type="entry name" value="DegT/StrS_aminotransferase"/>
</dbReference>
<dbReference type="Pfam" id="PF01041">
    <property type="entry name" value="DegT_DnrJ_EryC1"/>
    <property type="match status" value="1"/>
</dbReference>
<organism evidence="5 6">
    <name type="scientific">Kribbella albertanoniae</name>
    <dbReference type="NCBI Taxonomy" id="1266829"/>
    <lineage>
        <taxon>Bacteria</taxon>
        <taxon>Bacillati</taxon>
        <taxon>Actinomycetota</taxon>
        <taxon>Actinomycetes</taxon>
        <taxon>Propionibacteriales</taxon>
        <taxon>Kribbellaceae</taxon>
        <taxon>Kribbella</taxon>
    </lineage>
</organism>
<dbReference type="InterPro" id="IPR015424">
    <property type="entry name" value="PyrdxlP-dep_Trfase"/>
</dbReference>
<feature type="modified residue" description="N6-(pyridoxal phosphate)lysine" evidence="3">
    <location>
        <position position="207"/>
    </location>
</feature>
<accession>A0A4R4QJX3</accession>
<keyword evidence="6" id="KW-1185">Reference proteome</keyword>
<evidence type="ECO:0000313" key="6">
    <source>
        <dbReference type="Proteomes" id="UP000295075"/>
    </source>
</evidence>
<dbReference type="InterPro" id="IPR015422">
    <property type="entry name" value="PyrdxlP-dep_Trfase_small"/>
</dbReference>
<dbReference type="Gene3D" id="3.90.1150.10">
    <property type="entry name" value="Aspartate Aminotransferase, domain 1"/>
    <property type="match status" value="1"/>
</dbReference>
<sequence>MVSQTKLPILAVHGGRPVRDPSRPWPRWPQPSPDVQANLAEVVGSDRWTLTSQWGSSGLFERRFAEMFAAYTGTRHCVPVDHGSSALVVALESLKLSFGDRVLVPALTWVASATAALRAGLVPILVDVDSELGCMGPEHLDAEVGAKAAVVVHWSAVMADAPGLVAAADRRGIEIVEDCAQAHGAEWLGRPAGSWGRLGCFSMQQGKVLTCGEGGAVVTDDDDLATALQELRADSRRYRADSTDPALEESAGILGSNFCLSEFGAAVLCAQLPLLDAQHARRNHNFRLLDELLTDVPGVRLIRPRPEQTKMSIYELAIVFDPLPPAVTAEHLADALTAELHRPFYQGDPPLHRSRLLQPWTKPTLQPLTRDFVECNKDRKFTATEDLYDRCVVTHHSTLLGDAQDMHDIASAIARVASPISWR</sequence>
<dbReference type="GO" id="GO:0030170">
    <property type="term" value="F:pyridoxal phosphate binding"/>
    <property type="evidence" value="ECO:0007669"/>
    <property type="project" value="TreeGrafter"/>
</dbReference>
<name>A0A4R4QJX3_9ACTN</name>
<dbReference type="EMBL" id="SMKA01000002">
    <property type="protein sequence ID" value="TDC35522.1"/>
    <property type="molecule type" value="Genomic_DNA"/>
</dbReference>
<protein>
    <submittedName>
        <fullName evidence="5">DegT/DnrJ/EryC1/StrS family aminotransferase</fullName>
    </submittedName>
</protein>
<evidence type="ECO:0000256" key="1">
    <source>
        <dbReference type="ARBA" id="ARBA00001933"/>
    </source>
</evidence>
<keyword evidence="5" id="KW-0808">Transferase</keyword>
<proteinExistence type="inferred from homology"/>
<gene>
    <name evidence="5" type="ORF">E1261_01265</name>
</gene>
<dbReference type="AlphaFoldDB" id="A0A4R4QJX3"/>
<comment type="similarity">
    <text evidence="4">Belongs to the DegT/DnrJ/EryC1 family.</text>
</comment>
<dbReference type="Gene3D" id="3.40.640.10">
    <property type="entry name" value="Type I PLP-dependent aspartate aminotransferase-like (Major domain)"/>
    <property type="match status" value="1"/>
</dbReference>
<evidence type="ECO:0000256" key="2">
    <source>
        <dbReference type="PIRSR" id="PIRSR000390-1"/>
    </source>
</evidence>
<evidence type="ECO:0000313" key="5">
    <source>
        <dbReference type="EMBL" id="TDC35522.1"/>
    </source>
</evidence>
<dbReference type="OrthoDB" id="9804264at2"/>